<feature type="region of interest" description="Disordered" evidence="1">
    <location>
        <begin position="135"/>
        <end position="174"/>
    </location>
</feature>
<feature type="region of interest" description="Disordered" evidence="1">
    <location>
        <begin position="214"/>
        <end position="241"/>
    </location>
</feature>
<proteinExistence type="predicted"/>
<protein>
    <submittedName>
        <fullName evidence="2">Uncharacterized protein</fullName>
    </submittedName>
</protein>
<feature type="compositionally biased region" description="Polar residues" evidence="1">
    <location>
        <begin position="52"/>
        <end position="62"/>
    </location>
</feature>
<reference evidence="2" key="2">
    <citation type="submission" date="2025-09" db="UniProtKB">
        <authorList>
            <consortium name="Ensembl"/>
        </authorList>
    </citation>
    <scope>IDENTIFICATION</scope>
</reference>
<dbReference type="Proteomes" id="UP000694388">
    <property type="component" value="Unplaced"/>
</dbReference>
<accession>A0A8C4NCC7</accession>
<sequence length="241" mass="25778">MYAACRKCSRLDSHHFFHLHSIPTDPDAAAAEAMMLLNSFEQDARMYKQEQEGSVPSGNDLSASPGCPSAFEPVGEKDDAENTTKSETPEHPPCKQASLDKRRFSETLTNANQMAQANFTKGPVEHVGKNVTQMCDTESPTTEGPLDLRTGRGSNAIVGTSAPPVPPKRRRPSASLPIKKRRPAMVDSIGDGDEQSLRDAAGSLLHLARTRGSLGRCAGKGSPSNLIETGSDASLSHVGLR</sequence>
<keyword evidence="3" id="KW-1185">Reference proteome</keyword>
<evidence type="ECO:0000256" key="1">
    <source>
        <dbReference type="SAM" id="MobiDB-lite"/>
    </source>
</evidence>
<feature type="compositionally biased region" description="Basic and acidic residues" evidence="1">
    <location>
        <begin position="74"/>
        <end position="99"/>
    </location>
</feature>
<evidence type="ECO:0000313" key="2">
    <source>
        <dbReference type="Ensembl" id="ENSEBUP00000000425.1"/>
    </source>
</evidence>
<feature type="compositionally biased region" description="Polar residues" evidence="1">
    <location>
        <begin position="222"/>
        <end position="234"/>
    </location>
</feature>
<dbReference type="AlphaFoldDB" id="A0A8C4NCC7"/>
<feature type="region of interest" description="Disordered" evidence="1">
    <location>
        <begin position="47"/>
        <end position="99"/>
    </location>
</feature>
<name>A0A8C4NCC7_EPTBU</name>
<organism evidence="2 3">
    <name type="scientific">Eptatretus burgeri</name>
    <name type="common">Inshore hagfish</name>
    <dbReference type="NCBI Taxonomy" id="7764"/>
    <lineage>
        <taxon>Eukaryota</taxon>
        <taxon>Metazoa</taxon>
        <taxon>Chordata</taxon>
        <taxon>Craniata</taxon>
        <taxon>Vertebrata</taxon>
        <taxon>Cyclostomata</taxon>
        <taxon>Myxini</taxon>
        <taxon>Myxiniformes</taxon>
        <taxon>Myxinidae</taxon>
        <taxon>Eptatretinae</taxon>
        <taxon>Eptatretus</taxon>
    </lineage>
</organism>
<evidence type="ECO:0000313" key="3">
    <source>
        <dbReference type="Proteomes" id="UP000694388"/>
    </source>
</evidence>
<dbReference type="Ensembl" id="ENSEBUT00000000721.1">
    <property type="protein sequence ID" value="ENSEBUP00000000425.1"/>
    <property type="gene ID" value="ENSEBUG00000000584.1"/>
</dbReference>
<reference evidence="2" key="1">
    <citation type="submission" date="2025-08" db="UniProtKB">
        <authorList>
            <consortium name="Ensembl"/>
        </authorList>
    </citation>
    <scope>IDENTIFICATION</scope>
</reference>